<feature type="domain" description="N-acetyltransferase" evidence="1">
    <location>
        <begin position="20"/>
        <end position="171"/>
    </location>
</feature>
<comment type="caution">
    <text evidence="2">The sequence shown here is derived from an EMBL/GenBank/DDBJ whole genome shotgun (WGS) entry which is preliminary data.</text>
</comment>
<evidence type="ECO:0000313" key="3">
    <source>
        <dbReference type="Proteomes" id="UP001524383"/>
    </source>
</evidence>
<dbReference type="Gene3D" id="3.40.630.30">
    <property type="match status" value="1"/>
</dbReference>
<dbReference type="Pfam" id="PF00583">
    <property type="entry name" value="Acetyltransf_1"/>
    <property type="match status" value="1"/>
</dbReference>
<sequence length="183" mass="20834">MIPRRLSAAEQKTILTTGIPVFIPQQIRGRIEIRELRSGEFSEADSVWIDYHETKGDPQTDRVFAAFDGELIISLARCRRHPDGFEVDAVYTPETHRGRGFSRQVVGALVEACYNEELTMYAVQHLKKFYSEFGFIPIPEIDLPASVRERYLWAAGNLEGAEVIPMRRTPARPLILTGFDSHK</sequence>
<evidence type="ECO:0000259" key="1">
    <source>
        <dbReference type="PROSITE" id="PS51186"/>
    </source>
</evidence>
<accession>A0ABD4TJR7</accession>
<organism evidence="2 3">
    <name type="scientific">Methanocalculus taiwanensis</name>
    <dbReference type="NCBI Taxonomy" id="106207"/>
    <lineage>
        <taxon>Archaea</taxon>
        <taxon>Methanobacteriati</taxon>
        <taxon>Methanobacteriota</taxon>
        <taxon>Stenosarchaea group</taxon>
        <taxon>Methanomicrobia</taxon>
        <taxon>Methanomicrobiales</taxon>
        <taxon>Methanocalculaceae</taxon>
        <taxon>Methanocalculus</taxon>
    </lineage>
</organism>
<protein>
    <submittedName>
        <fullName evidence="2">GNAT family N-acetyltransferase</fullName>
    </submittedName>
</protein>
<proteinExistence type="predicted"/>
<dbReference type="Proteomes" id="UP001524383">
    <property type="component" value="Unassembled WGS sequence"/>
</dbReference>
<name>A0ABD4TJR7_9EURY</name>
<gene>
    <name evidence="2" type="ORF">FTO68_08575</name>
</gene>
<evidence type="ECO:0000313" key="2">
    <source>
        <dbReference type="EMBL" id="MCQ1539031.1"/>
    </source>
</evidence>
<dbReference type="InterPro" id="IPR016181">
    <property type="entry name" value="Acyl_CoA_acyltransferase"/>
</dbReference>
<dbReference type="PROSITE" id="PS51186">
    <property type="entry name" value="GNAT"/>
    <property type="match status" value="1"/>
</dbReference>
<dbReference type="SUPFAM" id="SSF55729">
    <property type="entry name" value="Acyl-CoA N-acyltransferases (Nat)"/>
    <property type="match status" value="1"/>
</dbReference>
<keyword evidence="3" id="KW-1185">Reference proteome</keyword>
<dbReference type="InterPro" id="IPR000182">
    <property type="entry name" value="GNAT_dom"/>
</dbReference>
<dbReference type="AlphaFoldDB" id="A0ABD4TJR7"/>
<reference evidence="2 3" key="1">
    <citation type="submission" date="2019-08" db="EMBL/GenBank/DDBJ databases">
        <authorList>
            <person name="Chen S.-C."/>
            <person name="Lai M.-C."/>
            <person name="You Y.-T."/>
        </authorList>
    </citation>
    <scope>NUCLEOTIDE SEQUENCE [LARGE SCALE GENOMIC DNA]</scope>
    <source>
        <strain evidence="2 3">P2F9704a</strain>
    </source>
</reference>
<dbReference type="EMBL" id="VOTZ01000018">
    <property type="protein sequence ID" value="MCQ1539031.1"/>
    <property type="molecule type" value="Genomic_DNA"/>
</dbReference>